<dbReference type="AlphaFoldDB" id="A0A9W8PX54"/>
<dbReference type="Proteomes" id="UP001152130">
    <property type="component" value="Unassembled WGS sequence"/>
</dbReference>
<dbReference type="OrthoDB" id="515692at2759"/>
<comment type="caution">
    <text evidence="1">The sequence shown here is derived from an EMBL/GenBank/DDBJ whole genome shotgun (WGS) entry which is preliminary data.</text>
</comment>
<organism evidence="1 2">
    <name type="scientific">Fusarium irregulare</name>
    <dbReference type="NCBI Taxonomy" id="2494466"/>
    <lineage>
        <taxon>Eukaryota</taxon>
        <taxon>Fungi</taxon>
        <taxon>Dikarya</taxon>
        <taxon>Ascomycota</taxon>
        <taxon>Pezizomycotina</taxon>
        <taxon>Sordariomycetes</taxon>
        <taxon>Hypocreomycetidae</taxon>
        <taxon>Hypocreales</taxon>
        <taxon>Nectriaceae</taxon>
        <taxon>Fusarium</taxon>
        <taxon>Fusarium incarnatum-equiseti species complex</taxon>
    </lineage>
</organism>
<proteinExistence type="predicted"/>
<protein>
    <submittedName>
        <fullName evidence="1">Uncharacterized protein</fullName>
    </submittedName>
</protein>
<gene>
    <name evidence="1" type="ORF">NW766_003276</name>
</gene>
<evidence type="ECO:0000313" key="1">
    <source>
        <dbReference type="EMBL" id="KAJ4019542.1"/>
    </source>
</evidence>
<keyword evidence="2" id="KW-1185">Reference proteome</keyword>
<accession>A0A9W8PX54</accession>
<sequence>MASPSSSSSGSPFTGSCCFYDELLRDDSFNLPSSPGRPLADPVDDSLPNWKDNVQDIPVLPSPRPRAITPSGFRDTEDALIQKPTALYQTSPWFKVLANIRRDILRLAFGDRRLHIGLSFDRPNGAEDDSTDIQEWRWFGSFCHRLVVPDQAPIPMTSGANHYGPWTDTCKTGDPLRRYMGIMGWLLSCRQK</sequence>
<dbReference type="EMBL" id="JAPDHF010000004">
    <property type="protein sequence ID" value="KAJ4019542.1"/>
    <property type="molecule type" value="Genomic_DNA"/>
</dbReference>
<evidence type="ECO:0000313" key="2">
    <source>
        <dbReference type="Proteomes" id="UP001152130"/>
    </source>
</evidence>
<reference evidence="1" key="1">
    <citation type="submission" date="2022-10" db="EMBL/GenBank/DDBJ databases">
        <title>Fusarium specimens isolated from Avocado Roots.</title>
        <authorList>
            <person name="Stajich J."/>
            <person name="Roper C."/>
            <person name="Heimlech-Rivalta G."/>
        </authorList>
    </citation>
    <scope>NUCLEOTIDE SEQUENCE</scope>
    <source>
        <strain evidence="1">CF00143</strain>
    </source>
</reference>
<name>A0A9W8PX54_9HYPO</name>